<evidence type="ECO:0000313" key="23">
    <source>
        <dbReference type="EMBL" id="CAH1217885.1"/>
    </source>
</evidence>
<evidence type="ECO:0000256" key="10">
    <source>
        <dbReference type="ARBA" id="ARBA00022840"/>
    </source>
</evidence>
<evidence type="ECO:0000256" key="11">
    <source>
        <dbReference type="ARBA" id="ARBA00022989"/>
    </source>
</evidence>
<dbReference type="SUPFAM" id="SSF103190">
    <property type="entry name" value="Sensory domain-like"/>
    <property type="match status" value="1"/>
</dbReference>
<feature type="domain" description="HPt" evidence="22">
    <location>
        <begin position="1184"/>
        <end position="1278"/>
    </location>
</feature>
<dbReference type="EMBL" id="CAKMMF010000029">
    <property type="protein sequence ID" value="CAH1217885.1"/>
    <property type="molecule type" value="Genomic_DNA"/>
</dbReference>
<dbReference type="PRINTS" id="PR00344">
    <property type="entry name" value="BCTRLSENSOR"/>
</dbReference>
<evidence type="ECO:0000256" key="3">
    <source>
        <dbReference type="ARBA" id="ARBA00012438"/>
    </source>
</evidence>
<protein>
    <recommendedName>
        <fullName evidence="3">histidine kinase</fullName>
        <ecNumber evidence="3">2.7.13.3</ecNumber>
    </recommendedName>
</protein>
<gene>
    <name evidence="23" type="primary">rcsC_21</name>
    <name evidence="23" type="ORF">PAECIP111893_04326</name>
</gene>
<sequence>MKTMSLRTKVLALAVLITFIPLSIVGIGNYQTAKQTIMEGLINNAYTKVQNSASNLSAWIDARRAEVEVMSRTDQVRSGTEYEREVYFRTETLRKGSEFYTIGFADLEGNVKLSNGKRIQIGEQHWFHEAIKGKTVITDPFISEFSSDKIFVIQAPVYSGSRQVIGIVDAAILTDSLYEQHLNFHVGESDKVFVYTEDGSIAGHLTGEAMNGSSILSPELPFAEVAADMLKLSHGYSSLENERGRSLVFYSKVEGTSWHIALHVPLQEIEQPLYALLWRTALSILIAEGIMILLLYILTDRFVIRIKRILHVTEAASAGDFNVNSVSEEGGDEISQLSHSVNMMKLHLRDMFGRMESIINQNQYAFIVLDDKYRVTYFSKAAEAMLGYKAEEVVHKATGALFIDPEDLRAEAARLSERLGREVAPDESVFQALRGERFSYEREWMYVRKDGSRFPVSHSSNGIRDSEGRFIGVAGIARDITEQKQAEKTRNQQLEVMEAALDLIASFDEQGLLWYLNPAGRKLLGIDPLSEDSPNDLVSRQTVSELLEGIAGARKLGYQESEALLRTVQGDVVHVSKILVAHRDELTGETFYSCIARDITEQKRVQSELVQAKRAADEANMAKSRFLARMSHEIRTPLAGIIGLTSLLQKTELNDLQQDYLNKTRTSSEALLGIINDILDFSKVEAGRIELNEVAFDPEQLIHKLANMLGVFVGGKEQFEFIVETPDKLPSALIGDPLRVEQVLLNLCVNAIKFTERGHVRLKLELLDEASTDATSIRFTVEDTGIGMTKEGLDKLFMPFTQVGIETNRRYGGTGLGLVIVQSLIEMMGGVITVESRQEEGSTFTFTLRFAIASPAQERRYRIGQDDGFAIWIVEDYAMMSDFLCAELESMGLSPIVHSSWKASYERLERVGIGALPDAVLLDFEMKDMFGEQTWRAYHETAKLAGVHTIAMTTAYGREELLKLSESQLPDAILVKPIDRISLHQAMLTTLEQQSSQVGAAAIEPVIAAESVKLRRGHILLGEDNKINQLVAMEQLREWGYTVDVAETGTEVLRKLEQNQWDLILMDIHMPEMDGDEAARLIRMDSKYDRLPIVALTANIIREDHDRYIQIGMNDVLTKPIQPERMLQVITKWLSVGGEHRLGTGKETEAARAAYKPLLAHEQGFPLIVPGMDIEAALRRVNGKRDILNHMLKLFVRDYATFDIQLEQSLAGGDYQLARRLTHTLKGVASNLSAAELAARATELEALLKVPEDSKDAAAMRTAIENVRNVLIPMIRALDNK</sequence>
<dbReference type="Gene3D" id="3.40.50.2300">
    <property type="match status" value="2"/>
</dbReference>
<feature type="domain" description="Histidine kinase" evidence="17">
    <location>
        <begin position="629"/>
        <end position="852"/>
    </location>
</feature>
<dbReference type="SMART" id="SM00387">
    <property type="entry name" value="HATPase_c"/>
    <property type="match status" value="1"/>
</dbReference>
<accession>A0ABM9CPB6</accession>
<keyword evidence="8" id="KW-0547">Nucleotide-binding</keyword>
<keyword evidence="12" id="KW-0902">Two-component regulatory system</keyword>
<keyword evidence="9 23" id="KW-0418">Kinase</keyword>
<dbReference type="InterPro" id="IPR005467">
    <property type="entry name" value="His_kinase_dom"/>
</dbReference>
<dbReference type="SMART" id="SM00086">
    <property type="entry name" value="PAC"/>
    <property type="match status" value="2"/>
</dbReference>
<dbReference type="SUPFAM" id="SSF158472">
    <property type="entry name" value="HAMP domain-like"/>
    <property type="match status" value="1"/>
</dbReference>
<dbReference type="InterPro" id="IPR003660">
    <property type="entry name" value="HAMP_dom"/>
</dbReference>
<evidence type="ECO:0000256" key="13">
    <source>
        <dbReference type="ARBA" id="ARBA00023136"/>
    </source>
</evidence>
<dbReference type="PANTHER" id="PTHR45339:SF1">
    <property type="entry name" value="HYBRID SIGNAL TRANSDUCTION HISTIDINE KINASE J"/>
    <property type="match status" value="1"/>
</dbReference>
<dbReference type="NCBIfam" id="TIGR00229">
    <property type="entry name" value="sensory_box"/>
    <property type="match status" value="2"/>
</dbReference>
<dbReference type="InterPro" id="IPR003594">
    <property type="entry name" value="HATPase_dom"/>
</dbReference>
<evidence type="ECO:0000259" key="20">
    <source>
        <dbReference type="PROSITE" id="PS50113"/>
    </source>
</evidence>
<feature type="transmembrane region" description="Helical" evidence="16">
    <location>
        <begin position="276"/>
        <end position="298"/>
    </location>
</feature>
<dbReference type="InterPro" id="IPR004358">
    <property type="entry name" value="Sig_transdc_His_kin-like_C"/>
</dbReference>
<dbReference type="Pfam" id="PF02518">
    <property type="entry name" value="HATPase_c"/>
    <property type="match status" value="1"/>
</dbReference>
<evidence type="ECO:0000259" key="17">
    <source>
        <dbReference type="PROSITE" id="PS50109"/>
    </source>
</evidence>
<dbReference type="InterPro" id="IPR000700">
    <property type="entry name" value="PAS-assoc_C"/>
</dbReference>
<dbReference type="InterPro" id="IPR008207">
    <property type="entry name" value="Sig_transdc_His_kin_Hpt_dom"/>
</dbReference>
<evidence type="ECO:0000259" key="22">
    <source>
        <dbReference type="PROSITE" id="PS50894"/>
    </source>
</evidence>
<dbReference type="PROSITE" id="PS50109">
    <property type="entry name" value="HIS_KIN"/>
    <property type="match status" value="1"/>
</dbReference>
<dbReference type="Pfam" id="PF13426">
    <property type="entry name" value="PAS_9"/>
    <property type="match status" value="1"/>
</dbReference>
<keyword evidence="10" id="KW-0067">ATP-binding</keyword>
<dbReference type="InterPro" id="IPR003661">
    <property type="entry name" value="HisK_dim/P_dom"/>
</dbReference>
<feature type="domain" description="Response regulatory" evidence="18">
    <location>
        <begin position="870"/>
        <end position="991"/>
    </location>
</feature>
<dbReference type="SUPFAM" id="SSF47226">
    <property type="entry name" value="Histidine-containing phosphotransfer domain, HPT domain"/>
    <property type="match status" value="1"/>
</dbReference>
<evidence type="ECO:0000256" key="4">
    <source>
        <dbReference type="ARBA" id="ARBA00022475"/>
    </source>
</evidence>
<evidence type="ECO:0000259" key="21">
    <source>
        <dbReference type="PROSITE" id="PS50885"/>
    </source>
</evidence>
<dbReference type="InterPro" id="IPR011006">
    <property type="entry name" value="CheY-like_superfamily"/>
</dbReference>
<dbReference type="InterPro" id="IPR036890">
    <property type="entry name" value="HATPase_C_sf"/>
</dbReference>
<evidence type="ECO:0000256" key="6">
    <source>
        <dbReference type="ARBA" id="ARBA00022679"/>
    </source>
</evidence>
<dbReference type="GO" id="GO:0004673">
    <property type="term" value="F:protein histidine kinase activity"/>
    <property type="evidence" value="ECO:0007669"/>
    <property type="project" value="UniProtKB-EC"/>
</dbReference>
<feature type="domain" description="PAC" evidence="20">
    <location>
        <begin position="440"/>
        <end position="492"/>
    </location>
</feature>
<keyword evidence="7 16" id="KW-0812">Transmembrane</keyword>
<dbReference type="Pfam" id="PF00072">
    <property type="entry name" value="Response_reg"/>
    <property type="match status" value="1"/>
</dbReference>
<evidence type="ECO:0000256" key="7">
    <source>
        <dbReference type="ARBA" id="ARBA00022692"/>
    </source>
</evidence>
<dbReference type="InterPro" id="IPR036641">
    <property type="entry name" value="HPT_dom_sf"/>
</dbReference>
<keyword evidence="24" id="KW-1185">Reference proteome</keyword>
<dbReference type="CDD" id="cd12912">
    <property type="entry name" value="PDC2_MCP_like"/>
    <property type="match status" value="1"/>
</dbReference>
<keyword evidence="11 16" id="KW-1133">Transmembrane helix</keyword>
<proteinExistence type="predicted"/>
<dbReference type="PROSITE" id="PS50894">
    <property type="entry name" value="HPT"/>
    <property type="match status" value="1"/>
</dbReference>
<reference evidence="23" key="1">
    <citation type="submission" date="2022-01" db="EMBL/GenBank/DDBJ databases">
        <authorList>
            <person name="Criscuolo A."/>
        </authorList>
    </citation>
    <scope>NUCLEOTIDE SEQUENCE</scope>
    <source>
        <strain evidence="23">CIP111893</strain>
    </source>
</reference>
<comment type="caution">
    <text evidence="23">The sequence shown here is derived from an EMBL/GenBank/DDBJ whole genome shotgun (WGS) entry which is preliminary data.</text>
</comment>
<keyword evidence="4" id="KW-1003">Cell membrane</keyword>
<dbReference type="CDD" id="cd16922">
    <property type="entry name" value="HATPase_EvgS-ArcB-TorS-like"/>
    <property type="match status" value="1"/>
</dbReference>
<keyword evidence="5 15" id="KW-0597">Phosphoprotein</keyword>
<evidence type="ECO:0000313" key="24">
    <source>
        <dbReference type="Proteomes" id="UP000838686"/>
    </source>
</evidence>
<dbReference type="SUPFAM" id="SSF52172">
    <property type="entry name" value="CheY-like"/>
    <property type="match status" value="2"/>
</dbReference>
<name>A0ABM9CPB6_9BACL</name>
<feature type="modified residue" description="Phosphohistidine" evidence="14">
    <location>
        <position position="1223"/>
    </location>
</feature>
<dbReference type="Gene3D" id="1.20.120.160">
    <property type="entry name" value="HPT domain"/>
    <property type="match status" value="1"/>
</dbReference>
<dbReference type="CDD" id="cd00082">
    <property type="entry name" value="HisKA"/>
    <property type="match status" value="1"/>
</dbReference>
<keyword evidence="6 23" id="KW-0808">Transferase</keyword>
<dbReference type="Proteomes" id="UP000838686">
    <property type="component" value="Unassembled WGS sequence"/>
</dbReference>
<dbReference type="PROSITE" id="PS50885">
    <property type="entry name" value="HAMP"/>
    <property type="match status" value="1"/>
</dbReference>
<evidence type="ECO:0000256" key="9">
    <source>
        <dbReference type="ARBA" id="ARBA00022777"/>
    </source>
</evidence>
<evidence type="ECO:0000256" key="2">
    <source>
        <dbReference type="ARBA" id="ARBA00004651"/>
    </source>
</evidence>
<feature type="domain" description="Response regulatory" evidence="18">
    <location>
        <begin position="1018"/>
        <end position="1134"/>
    </location>
</feature>
<dbReference type="Pfam" id="PF00512">
    <property type="entry name" value="HisKA"/>
    <property type="match status" value="1"/>
</dbReference>
<evidence type="ECO:0000256" key="14">
    <source>
        <dbReference type="PROSITE-ProRule" id="PRU00110"/>
    </source>
</evidence>
<dbReference type="SUPFAM" id="SSF55874">
    <property type="entry name" value="ATPase domain of HSP90 chaperone/DNA topoisomerase II/histidine kinase"/>
    <property type="match status" value="1"/>
</dbReference>
<evidence type="ECO:0000259" key="19">
    <source>
        <dbReference type="PROSITE" id="PS50112"/>
    </source>
</evidence>
<dbReference type="InterPro" id="IPR035965">
    <property type="entry name" value="PAS-like_dom_sf"/>
</dbReference>
<dbReference type="Gene3D" id="6.10.340.10">
    <property type="match status" value="1"/>
</dbReference>
<dbReference type="CDD" id="cd18773">
    <property type="entry name" value="PDC1_HK_sensor"/>
    <property type="match status" value="1"/>
</dbReference>
<evidence type="ECO:0000259" key="18">
    <source>
        <dbReference type="PROSITE" id="PS50110"/>
    </source>
</evidence>
<keyword evidence="13 16" id="KW-0472">Membrane</keyword>
<comment type="catalytic activity">
    <reaction evidence="1">
        <text>ATP + protein L-histidine = ADP + protein N-phospho-L-histidine.</text>
        <dbReference type="EC" id="2.7.13.3"/>
    </reaction>
</comment>
<dbReference type="Gene3D" id="1.10.287.130">
    <property type="match status" value="1"/>
</dbReference>
<feature type="domain" description="PAC" evidence="20">
    <location>
        <begin position="559"/>
        <end position="611"/>
    </location>
</feature>
<dbReference type="PROSITE" id="PS50110">
    <property type="entry name" value="RESPONSE_REGULATORY"/>
    <property type="match status" value="2"/>
</dbReference>
<dbReference type="SUPFAM" id="SSF47384">
    <property type="entry name" value="Homodimeric domain of signal transducing histidine kinase"/>
    <property type="match status" value="1"/>
</dbReference>
<dbReference type="SMART" id="SM00388">
    <property type="entry name" value="HisKA"/>
    <property type="match status" value="1"/>
</dbReference>
<dbReference type="Gene3D" id="3.30.565.10">
    <property type="entry name" value="Histidine kinase-like ATPase, C-terminal domain"/>
    <property type="match status" value="1"/>
</dbReference>
<evidence type="ECO:0000256" key="1">
    <source>
        <dbReference type="ARBA" id="ARBA00000085"/>
    </source>
</evidence>
<dbReference type="PROSITE" id="PS50112">
    <property type="entry name" value="PAS"/>
    <property type="match status" value="1"/>
</dbReference>
<evidence type="ECO:0000256" key="15">
    <source>
        <dbReference type="PROSITE-ProRule" id="PRU00169"/>
    </source>
</evidence>
<feature type="domain" description="HAMP" evidence="21">
    <location>
        <begin position="300"/>
        <end position="353"/>
    </location>
</feature>
<dbReference type="PROSITE" id="PS50113">
    <property type="entry name" value="PAC"/>
    <property type="match status" value="2"/>
</dbReference>
<dbReference type="SMART" id="SM00448">
    <property type="entry name" value="REC"/>
    <property type="match status" value="2"/>
</dbReference>
<dbReference type="CDD" id="cd06225">
    <property type="entry name" value="HAMP"/>
    <property type="match status" value="1"/>
</dbReference>
<dbReference type="SUPFAM" id="SSF55785">
    <property type="entry name" value="PYP-like sensor domain (PAS domain)"/>
    <property type="match status" value="2"/>
</dbReference>
<feature type="domain" description="PAS" evidence="19">
    <location>
        <begin position="351"/>
        <end position="422"/>
    </location>
</feature>
<dbReference type="EC" id="2.7.13.3" evidence="3"/>
<feature type="modified residue" description="4-aspartylphosphate" evidence="15">
    <location>
        <position position="923"/>
    </location>
</feature>
<evidence type="ECO:0000256" key="8">
    <source>
        <dbReference type="ARBA" id="ARBA00022741"/>
    </source>
</evidence>
<dbReference type="Gene3D" id="3.30.450.20">
    <property type="entry name" value="PAS domain"/>
    <property type="match status" value="4"/>
</dbReference>
<dbReference type="InterPro" id="IPR001789">
    <property type="entry name" value="Sig_transdc_resp-reg_receiver"/>
</dbReference>
<evidence type="ECO:0000256" key="5">
    <source>
        <dbReference type="ARBA" id="ARBA00022553"/>
    </source>
</evidence>
<evidence type="ECO:0000256" key="16">
    <source>
        <dbReference type="SAM" id="Phobius"/>
    </source>
</evidence>
<dbReference type="InterPro" id="IPR029151">
    <property type="entry name" value="Sensor-like_sf"/>
</dbReference>
<dbReference type="Pfam" id="PF01627">
    <property type="entry name" value="Hpt"/>
    <property type="match status" value="1"/>
</dbReference>
<feature type="modified residue" description="4-aspartylphosphate" evidence="15">
    <location>
        <position position="1067"/>
    </location>
</feature>
<dbReference type="PANTHER" id="PTHR45339">
    <property type="entry name" value="HYBRID SIGNAL TRANSDUCTION HISTIDINE KINASE J"/>
    <property type="match status" value="1"/>
</dbReference>
<dbReference type="InterPro" id="IPR000014">
    <property type="entry name" value="PAS"/>
</dbReference>
<dbReference type="Pfam" id="PF02743">
    <property type="entry name" value="dCache_1"/>
    <property type="match status" value="1"/>
</dbReference>
<evidence type="ECO:0000256" key="12">
    <source>
        <dbReference type="ARBA" id="ARBA00023012"/>
    </source>
</evidence>
<organism evidence="23 24">
    <name type="scientific">Paenibacillus plantiphilus</name>
    <dbReference type="NCBI Taxonomy" id="2905650"/>
    <lineage>
        <taxon>Bacteria</taxon>
        <taxon>Bacillati</taxon>
        <taxon>Bacillota</taxon>
        <taxon>Bacilli</taxon>
        <taxon>Bacillales</taxon>
        <taxon>Paenibacillaceae</taxon>
        <taxon>Paenibacillus</taxon>
    </lineage>
</organism>
<comment type="subcellular location">
    <subcellularLocation>
        <location evidence="2">Cell membrane</location>
        <topology evidence="2">Multi-pass membrane protein</topology>
    </subcellularLocation>
</comment>
<dbReference type="CDD" id="cd00130">
    <property type="entry name" value="PAS"/>
    <property type="match status" value="2"/>
</dbReference>
<dbReference type="SMART" id="SM00091">
    <property type="entry name" value="PAS"/>
    <property type="match status" value="2"/>
</dbReference>
<dbReference type="Pfam" id="PF00672">
    <property type="entry name" value="HAMP"/>
    <property type="match status" value="1"/>
</dbReference>
<dbReference type="CDD" id="cd17546">
    <property type="entry name" value="REC_hyHK_CKI1_RcsC-like"/>
    <property type="match status" value="1"/>
</dbReference>
<dbReference type="InterPro" id="IPR036097">
    <property type="entry name" value="HisK_dim/P_sf"/>
</dbReference>
<dbReference type="InterPro" id="IPR033479">
    <property type="entry name" value="dCache_1"/>
</dbReference>
<dbReference type="InterPro" id="IPR001610">
    <property type="entry name" value="PAC"/>
</dbReference>